<comment type="subcellular location">
    <subcellularLocation>
        <location evidence="1">Nucleus</location>
    </subcellularLocation>
</comment>
<proteinExistence type="predicted"/>
<accession>A0A8D0CUT1</accession>
<evidence type="ECO:0000256" key="6">
    <source>
        <dbReference type="ARBA" id="ARBA00023015"/>
    </source>
</evidence>
<feature type="region of interest" description="Disordered" evidence="11">
    <location>
        <begin position="41"/>
        <end position="75"/>
    </location>
</feature>
<dbReference type="FunFam" id="3.30.160.60:FF:000710">
    <property type="entry name" value="Zinc finger protein 768"/>
    <property type="match status" value="1"/>
</dbReference>
<dbReference type="InterPro" id="IPR036236">
    <property type="entry name" value="Znf_C2H2_sf"/>
</dbReference>
<dbReference type="GO" id="GO:0008270">
    <property type="term" value="F:zinc ion binding"/>
    <property type="evidence" value="ECO:0007669"/>
    <property type="project" value="UniProtKB-KW"/>
</dbReference>
<evidence type="ECO:0000256" key="7">
    <source>
        <dbReference type="ARBA" id="ARBA00023125"/>
    </source>
</evidence>
<dbReference type="Gene3D" id="3.30.160.60">
    <property type="entry name" value="Classic Zinc Finger"/>
    <property type="match status" value="4"/>
</dbReference>
<keyword evidence="7" id="KW-0238">DNA-binding</keyword>
<dbReference type="GO" id="GO:0001817">
    <property type="term" value="P:regulation of cytokine production"/>
    <property type="evidence" value="ECO:0007669"/>
    <property type="project" value="TreeGrafter"/>
</dbReference>
<dbReference type="Proteomes" id="UP000694568">
    <property type="component" value="Unplaced"/>
</dbReference>
<keyword evidence="5" id="KW-0862">Zinc</keyword>
<evidence type="ECO:0000256" key="9">
    <source>
        <dbReference type="ARBA" id="ARBA00023242"/>
    </source>
</evidence>
<dbReference type="SUPFAM" id="SSF57667">
    <property type="entry name" value="beta-beta-alpha zinc fingers"/>
    <property type="match status" value="2"/>
</dbReference>
<feature type="compositionally biased region" description="Low complexity" evidence="11">
    <location>
        <begin position="41"/>
        <end position="53"/>
    </location>
</feature>
<evidence type="ECO:0000256" key="4">
    <source>
        <dbReference type="ARBA" id="ARBA00022771"/>
    </source>
</evidence>
<evidence type="ECO:0000256" key="10">
    <source>
        <dbReference type="PROSITE-ProRule" id="PRU00042"/>
    </source>
</evidence>
<dbReference type="PROSITE" id="PS00028">
    <property type="entry name" value="ZINC_FINGER_C2H2_1"/>
    <property type="match status" value="4"/>
</dbReference>
<evidence type="ECO:0000313" key="14">
    <source>
        <dbReference type="Proteomes" id="UP000694568"/>
    </source>
</evidence>
<protein>
    <recommendedName>
        <fullName evidence="12">C2H2-type domain-containing protein</fullName>
    </recommendedName>
</protein>
<dbReference type="AlphaFoldDB" id="A0A8D0CUT1"/>
<dbReference type="GO" id="GO:0000978">
    <property type="term" value="F:RNA polymerase II cis-regulatory region sequence-specific DNA binding"/>
    <property type="evidence" value="ECO:0007669"/>
    <property type="project" value="TreeGrafter"/>
</dbReference>
<name>A0A8D0CUT1_SANLU</name>
<reference evidence="13" key="2">
    <citation type="submission" date="2025-09" db="UniProtKB">
        <authorList>
            <consortium name="Ensembl"/>
        </authorList>
    </citation>
    <scope>IDENTIFICATION</scope>
</reference>
<feature type="domain" description="C2H2-type" evidence="12">
    <location>
        <begin position="233"/>
        <end position="260"/>
    </location>
</feature>
<evidence type="ECO:0000256" key="5">
    <source>
        <dbReference type="ARBA" id="ARBA00022833"/>
    </source>
</evidence>
<keyword evidence="6" id="KW-0805">Transcription regulation</keyword>
<keyword evidence="9" id="KW-0539">Nucleus</keyword>
<dbReference type="SMART" id="SM00355">
    <property type="entry name" value="ZnF_C2H2"/>
    <property type="match status" value="4"/>
</dbReference>
<feature type="domain" description="C2H2-type" evidence="12">
    <location>
        <begin position="261"/>
        <end position="288"/>
    </location>
</feature>
<keyword evidence="2" id="KW-0479">Metal-binding</keyword>
<dbReference type="PANTHER" id="PTHR24399:SF23">
    <property type="entry name" value="C2H2-TYPE DOMAIN-CONTAINING PROTEIN"/>
    <property type="match status" value="1"/>
</dbReference>
<dbReference type="GO" id="GO:0005654">
    <property type="term" value="C:nucleoplasm"/>
    <property type="evidence" value="ECO:0007669"/>
    <property type="project" value="TreeGrafter"/>
</dbReference>
<evidence type="ECO:0000256" key="1">
    <source>
        <dbReference type="ARBA" id="ARBA00004123"/>
    </source>
</evidence>
<evidence type="ECO:0000256" key="2">
    <source>
        <dbReference type="ARBA" id="ARBA00022723"/>
    </source>
</evidence>
<keyword evidence="8" id="KW-0804">Transcription</keyword>
<dbReference type="PANTHER" id="PTHR24399">
    <property type="entry name" value="ZINC FINGER AND BTB DOMAIN-CONTAINING"/>
    <property type="match status" value="1"/>
</dbReference>
<dbReference type="Ensembl" id="ENSSLUT00000013280.1">
    <property type="protein sequence ID" value="ENSSLUP00000012849.1"/>
    <property type="gene ID" value="ENSSLUG00000006076.1"/>
</dbReference>
<evidence type="ECO:0000259" key="12">
    <source>
        <dbReference type="PROSITE" id="PS50157"/>
    </source>
</evidence>
<feature type="domain" description="C2H2-type" evidence="12">
    <location>
        <begin position="177"/>
        <end position="204"/>
    </location>
</feature>
<dbReference type="Pfam" id="PF00096">
    <property type="entry name" value="zf-C2H2"/>
    <property type="match status" value="1"/>
</dbReference>
<sequence>CWESHMCSNATLTLKTELYDNNRKCDSWPFLYAVPPSSMGESILSSLSAAPPSKVAKPTEQPNQSDPLQGLSDDTHGVSIVDDVAVEIITVTDYAEVELDTSTDTEVVMGENCLEGTDTGTVAEESPVVLPDETTMEEEVGEATQENAVSGLADVIHPEVNKDDSASSQQKTSVGPHDCPDCEKKFKFASALIAHRVIHTGERPHRCNDCGRCFSFRQSLDRHRHTHKTGRKYNCVICRETFHSLSARTEHKQTHMEDGVYTCHQCSRQFNWELALARHLKTHTADHNANSCASYLNKHLQTHQEERVYSCNCGKSFAYRAALSPQTGLQCNHIGQMCTVYVRPLSVAQFFHYKYLTTLWENG</sequence>
<evidence type="ECO:0000256" key="8">
    <source>
        <dbReference type="ARBA" id="ARBA00023163"/>
    </source>
</evidence>
<organism evidence="13 14">
    <name type="scientific">Sander lucioperca</name>
    <name type="common">Pike-perch</name>
    <name type="synonym">Perca lucioperca</name>
    <dbReference type="NCBI Taxonomy" id="283035"/>
    <lineage>
        <taxon>Eukaryota</taxon>
        <taxon>Metazoa</taxon>
        <taxon>Chordata</taxon>
        <taxon>Craniata</taxon>
        <taxon>Vertebrata</taxon>
        <taxon>Euteleostomi</taxon>
        <taxon>Actinopterygii</taxon>
        <taxon>Neopterygii</taxon>
        <taxon>Teleostei</taxon>
        <taxon>Neoteleostei</taxon>
        <taxon>Acanthomorphata</taxon>
        <taxon>Eupercaria</taxon>
        <taxon>Perciformes</taxon>
        <taxon>Percoidei</taxon>
        <taxon>Percidae</taxon>
        <taxon>Luciopercinae</taxon>
        <taxon>Sander</taxon>
    </lineage>
</organism>
<evidence type="ECO:0000256" key="3">
    <source>
        <dbReference type="ARBA" id="ARBA00022737"/>
    </source>
</evidence>
<dbReference type="GeneTree" id="ENSGT00940000156207"/>
<evidence type="ECO:0000313" key="13">
    <source>
        <dbReference type="Ensembl" id="ENSSLUP00000012849.1"/>
    </source>
</evidence>
<dbReference type="InterPro" id="IPR013087">
    <property type="entry name" value="Znf_C2H2_type"/>
</dbReference>
<reference evidence="13" key="1">
    <citation type="submission" date="2025-08" db="UniProtKB">
        <authorList>
            <consortium name="Ensembl"/>
        </authorList>
    </citation>
    <scope>IDENTIFICATION</scope>
</reference>
<keyword evidence="14" id="KW-1185">Reference proteome</keyword>
<feature type="domain" description="C2H2-type" evidence="12">
    <location>
        <begin position="205"/>
        <end position="232"/>
    </location>
</feature>
<keyword evidence="4 10" id="KW-0863">Zinc-finger</keyword>
<dbReference type="GO" id="GO:0001227">
    <property type="term" value="F:DNA-binding transcription repressor activity, RNA polymerase II-specific"/>
    <property type="evidence" value="ECO:0007669"/>
    <property type="project" value="TreeGrafter"/>
</dbReference>
<dbReference type="GO" id="GO:0002682">
    <property type="term" value="P:regulation of immune system process"/>
    <property type="evidence" value="ECO:0007669"/>
    <property type="project" value="TreeGrafter"/>
</dbReference>
<evidence type="ECO:0000256" key="11">
    <source>
        <dbReference type="SAM" id="MobiDB-lite"/>
    </source>
</evidence>
<keyword evidence="3" id="KW-0677">Repeat</keyword>
<dbReference type="PROSITE" id="PS50157">
    <property type="entry name" value="ZINC_FINGER_C2H2_2"/>
    <property type="match status" value="4"/>
</dbReference>